<evidence type="ECO:0000313" key="4">
    <source>
        <dbReference type="Proteomes" id="UP000238169"/>
    </source>
</evidence>
<dbReference type="SUPFAM" id="SSF47616">
    <property type="entry name" value="GST C-terminal domain-like"/>
    <property type="match status" value="1"/>
</dbReference>
<protein>
    <submittedName>
        <fullName evidence="3">Glutathione S-transferase</fullName>
    </submittedName>
</protein>
<name>A0A2U3IBF3_9BURK</name>
<evidence type="ECO:0000313" key="3">
    <source>
        <dbReference type="EMBL" id="SPB17518.1"/>
    </source>
</evidence>
<dbReference type="SFLD" id="SFLDG01151">
    <property type="entry name" value="Main.2:_Nu-like"/>
    <property type="match status" value="1"/>
</dbReference>
<dbReference type="SFLD" id="SFLDG00358">
    <property type="entry name" value="Main_(cytGST)"/>
    <property type="match status" value="1"/>
</dbReference>
<keyword evidence="4" id="KW-1185">Reference proteome</keyword>
<dbReference type="AlphaFoldDB" id="A0A2U3IBF3"/>
<dbReference type="SUPFAM" id="SSF52833">
    <property type="entry name" value="Thioredoxin-like"/>
    <property type="match status" value="1"/>
</dbReference>
<organism evidence="3 4">
    <name type="scientific">Caballeronia novacaledonica</name>
    <dbReference type="NCBI Taxonomy" id="1544861"/>
    <lineage>
        <taxon>Bacteria</taxon>
        <taxon>Pseudomonadati</taxon>
        <taxon>Pseudomonadota</taxon>
        <taxon>Betaproteobacteria</taxon>
        <taxon>Burkholderiales</taxon>
        <taxon>Burkholderiaceae</taxon>
        <taxon>Caballeronia</taxon>
    </lineage>
</organism>
<dbReference type="Pfam" id="PF00043">
    <property type="entry name" value="GST_C"/>
    <property type="match status" value="1"/>
</dbReference>
<dbReference type="EMBL" id="OGTP01000020">
    <property type="protein sequence ID" value="SPB17518.1"/>
    <property type="molecule type" value="Genomic_DNA"/>
</dbReference>
<evidence type="ECO:0000259" key="1">
    <source>
        <dbReference type="PROSITE" id="PS50404"/>
    </source>
</evidence>
<accession>A0A2U3IBF3</accession>
<dbReference type="Gene3D" id="3.40.30.10">
    <property type="entry name" value="Glutaredoxin"/>
    <property type="match status" value="1"/>
</dbReference>
<dbReference type="InterPro" id="IPR004046">
    <property type="entry name" value="GST_C"/>
</dbReference>
<dbReference type="InterPro" id="IPR036249">
    <property type="entry name" value="Thioredoxin-like_sf"/>
</dbReference>
<dbReference type="PROSITE" id="PS50404">
    <property type="entry name" value="GST_NTER"/>
    <property type="match status" value="1"/>
</dbReference>
<reference evidence="4" key="1">
    <citation type="submission" date="2018-01" db="EMBL/GenBank/DDBJ databases">
        <authorList>
            <person name="Peeters C."/>
        </authorList>
    </citation>
    <scope>NUCLEOTIDE SEQUENCE [LARGE SCALE GENOMIC DNA]</scope>
</reference>
<dbReference type="PROSITE" id="PS51354">
    <property type="entry name" value="GLUTAREDOXIN_2"/>
    <property type="match status" value="1"/>
</dbReference>
<dbReference type="InterPro" id="IPR036282">
    <property type="entry name" value="Glutathione-S-Trfase_C_sf"/>
</dbReference>
<sequence>MVKLEPNVTYQVHGVSASGNCYKVRLILEQLGLPYVWHEVDMMHGATRTDAFKRLNPNGKVPVLVIDEETTLSESGAILCYLADGTPLMPGDRLERAQTLQWMFFEQYSHEPFVAVARFILQFQKNPGDARLPEKIAGSYRALDVMEQHLAARTFFVGERYGIADIALYAYTHVADEANVDLSRYPAIRAWLERVRSQPRHVAMPGVDQ</sequence>
<feature type="domain" description="GST C-terminal" evidence="2">
    <location>
        <begin position="92"/>
        <end position="209"/>
    </location>
</feature>
<dbReference type="InterPro" id="IPR004045">
    <property type="entry name" value="Glutathione_S-Trfase_N"/>
</dbReference>
<dbReference type="GO" id="GO:0016740">
    <property type="term" value="F:transferase activity"/>
    <property type="evidence" value="ECO:0007669"/>
    <property type="project" value="UniProtKB-KW"/>
</dbReference>
<dbReference type="PROSITE" id="PS50405">
    <property type="entry name" value="GST_CTER"/>
    <property type="match status" value="1"/>
</dbReference>
<dbReference type="Gene3D" id="1.20.1050.10">
    <property type="match status" value="1"/>
</dbReference>
<dbReference type="SFLD" id="SFLDS00019">
    <property type="entry name" value="Glutathione_Transferase_(cytos"/>
    <property type="match status" value="1"/>
</dbReference>
<dbReference type="PANTHER" id="PTHR44051:SF2">
    <property type="entry name" value="HYPOTHETICAL GLUTATHIONE S-TRANSFERASE LIKE PROTEIN"/>
    <property type="match status" value="1"/>
</dbReference>
<evidence type="ECO:0000259" key="2">
    <source>
        <dbReference type="PROSITE" id="PS50405"/>
    </source>
</evidence>
<proteinExistence type="predicted"/>
<dbReference type="Proteomes" id="UP000238169">
    <property type="component" value="Unassembled WGS sequence"/>
</dbReference>
<dbReference type="InterPro" id="IPR040079">
    <property type="entry name" value="Glutathione_S-Trfase"/>
</dbReference>
<gene>
    <name evidence="3" type="ORF">NOV72_04721</name>
</gene>
<keyword evidence="3" id="KW-0808">Transferase</keyword>
<dbReference type="InterPro" id="IPR010987">
    <property type="entry name" value="Glutathione-S-Trfase_C-like"/>
</dbReference>
<feature type="domain" description="GST N-terminal" evidence="1">
    <location>
        <begin position="8"/>
        <end position="90"/>
    </location>
</feature>
<dbReference type="CDD" id="cd03056">
    <property type="entry name" value="GST_N_4"/>
    <property type="match status" value="1"/>
</dbReference>
<dbReference type="PANTHER" id="PTHR44051">
    <property type="entry name" value="GLUTATHIONE S-TRANSFERASE-RELATED"/>
    <property type="match status" value="1"/>
</dbReference>
<dbReference type="Pfam" id="PF13409">
    <property type="entry name" value="GST_N_2"/>
    <property type="match status" value="1"/>
</dbReference>